<dbReference type="OrthoDB" id="5279008at2759"/>
<organism evidence="3 4">
    <name type="scientific">Trichodelitschia bisporula</name>
    <dbReference type="NCBI Taxonomy" id="703511"/>
    <lineage>
        <taxon>Eukaryota</taxon>
        <taxon>Fungi</taxon>
        <taxon>Dikarya</taxon>
        <taxon>Ascomycota</taxon>
        <taxon>Pezizomycotina</taxon>
        <taxon>Dothideomycetes</taxon>
        <taxon>Dothideomycetes incertae sedis</taxon>
        <taxon>Phaeotrichales</taxon>
        <taxon>Phaeotrichaceae</taxon>
        <taxon>Trichodelitschia</taxon>
    </lineage>
</organism>
<proteinExistence type="predicted"/>
<dbReference type="AlphaFoldDB" id="A0A6G1HRC6"/>
<dbReference type="CDD" id="cd09917">
    <property type="entry name" value="F-box_SF"/>
    <property type="match status" value="1"/>
</dbReference>
<dbReference type="Pfam" id="PF00646">
    <property type="entry name" value="F-box"/>
    <property type="match status" value="1"/>
</dbReference>
<reference evidence="3" key="1">
    <citation type="journal article" date="2020" name="Stud. Mycol.">
        <title>101 Dothideomycetes genomes: a test case for predicting lifestyles and emergence of pathogens.</title>
        <authorList>
            <person name="Haridas S."/>
            <person name="Albert R."/>
            <person name="Binder M."/>
            <person name="Bloem J."/>
            <person name="Labutti K."/>
            <person name="Salamov A."/>
            <person name="Andreopoulos B."/>
            <person name="Baker S."/>
            <person name="Barry K."/>
            <person name="Bills G."/>
            <person name="Bluhm B."/>
            <person name="Cannon C."/>
            <person name="Castanera R."/>
            <person name="Culley D."/>
            <person name="Daum C."/>
            <person name="Ezra D."/>
            <person name="Gonzalez J."/>
            <person name="Henrissat B."/>
            <person name="Kuo A."/>
            <person name="Liang C."/>
            <person name="Lipzen A."/>
            <person name="Lutzoni F."/>
            <person name="Magnuson J."/>
            <person name="Mondo S."/>
            <person name="Nolan M."/>
            <person name="Ohm R."/>
            <person name="Pangilinan J."/>
            <person name="Park H.-J."/>
            <person name="Ramirez L."/>
            <person name="Alfaro M."/>
            <person name="Sun H."/>
            <person name="Tritt A."/>
            <person name="Yoshinaga Y."/>
            <person name="Zwiers L.-H."/>
            <person name="Turgeon B."/>
            <person name="Goodwin S."/>
            <person name="Spatafora J."/>
            <person name="Crous P."/>
            <person name="Grigoriev I."/>
        </authorList>
    </citation>
    <scope>NUCLEOTIDE SEQUENCE</scope>
    <source>
        <strain evidence="3">CBS 262.69</strain>
    </source>
</reference>
<evidence type="ECO:0000256" key="1">
    <source>
        <dbReference type="SAM" id="MobiDB-lite"/>
    </source>
</evidence>
<dbReference type="Proteomes" id="UP000799640">
    <property type="component" value="Unassembled WGS sequence"/>
</dbReference>
<feature type="region of interest" description="Disordered" evidence="1">
    <location>
        <begin position="444"/>
        <end position="464"/>
    </location>
</feature>
<sequence length="464" mass="52400">MSCSPILKIPNEILDSIAGRLPVADFANLRLVSREMSSRVSSKFGAVFFRTRQFMLSHHSLETLLNIARTPYLASGLRKVIIGLNEATNSTGRTKHRPTAEFICQQDALLMNGYHIAYLRQAFDSLKQHVSRIEVEVRDYDSPTRYRENTTWKSYGAPTLISKGINVGYKTVGPDRFYRHDMRTVGRGPNVSIATKAISGLLTALGMSDIQCTSFKVNVRSATIPDSAYYVHPWMNIHVIQKLNTFHANIGRVDSRLHATDMQLAQFLSHAVKLRHLRLNAKIFGILNRCRLALRKVQLVSIEFGTYEKGVEKYIAWLEQFRETLTSVTFHKVTTDFLRLTDYMSSLPWLSTVVFKDCHCLFHQSFSWPLPSGPPPGAGVIQGPTLFPASPMLDAICVPELVITLGTRYPADDGKEHLTRQFHELQKEIVRLCSEPTAYSQTAASELAREEDCDRPLPELTDNQ</sequence>
<evidence type="ECO:0000313" key="3">
    <source>
        <dbReference type="EMBL" id="KAF2398397.1"/>
    </source>
</evidence>
<feature type="domain" description="F-box" evidence="2">
    <location>
        <begin position="3"/>
        <end position="52"/>
    </location>
</feature>
<accession>A0A6G1HRC6</accession>
<evidence type="ECO:0000259" key="2">
    <source>
        <dbReference type="PROSITE" id="PS50181"/>
    </source>
</evidence>
<dbReference type="EMBL" id="ML996700">
    <property type="protein sequence ID" value="KAF2398397.1"/>
    <property type="molecule type" value="Genomic_DNA"/>
</dbReference>
<gene>
    <name evidence="3" type="ORF">EJ06DRAFT_550350</name>
</gene>
<evidence type="ECO:0000313" key="4">
    <source>
        <dbReference type="Proteomes" id="UP000799640"/>
    </source>
</evidence>
<feature type="compositionally biased region" description="Basic and acidic residues" evidence="1">
    <location>
        <begin position="447"/>
        <end position="457"/>
    </location>
</feature>
<dbReference type="PROSITE" id="PS50181">
    <property type="entry name" value="FBOX"/>
    <property type="match status" value="1"/>
</dbReference>
<dbReference type="InterPro" id="IPR001810">
    <property type="entry name" value="F-box_dom"/>
</dbReference>
<protein>
    <recommendedName>
        <fullName evidence="2">F-box domain-containing protein</fullName>
    </recommendedName>
</protein>
<name>A0A6G1HRC6_9PEZI</name>
<keyword evidence="4" id="KW-1185">Reference proteome</keyword>